<comment type="caution">
    <text evidence="1">The sequence shown here is derived from an EMBL/GenBank/DDBJ whole genome shotgun (WGS) entry which is preliminary data.</text>
</comment>
<keyword evidence="2" id="KW-1185">Reference proteome</keyword>
<dbReference type="EMBL" id="JANJYJ010000006">
    <property type="protein sequence ID" value="KAK3205382.1"/>
    <property type="molecule type" value="Genomic_DNA"/>
</dbReference>
<dbReference type="Proteomes" id="UP001281410">
    <property type="component" value="Unassembled WGS sequence"/>
</dbReference>
<reference evidence="1" key="1">
    <citation type="journal article" date="2023" name="Plant J.">
        <title>Genome sequences and population genomics provide insights into the demographic history, inbreeding, and mutation load of two 'living fossil' tree species of Dipteronia.</title>
        <authorList>
            <person name="Feng Y."/>
            <person name="Comes H.P."/>
            <person name="Chen J."/>
            <person name="Zhu S."/>
            <person name="Lu R."/>
            <person name="Zhang X."/>
            <person name="Li P."/>
            <person name="Qiu J."/>
            <person name="Olsen K.M."/>
            <person name="Qiu Y."/>
        </authorList>
    </citation>
    <scope>NUCLEOTIDE SEQUENCE</scope>
    <source>
        <strain evidence="1">NBL</strain>
    </source>
</reference>
<name>A0AAE0A773_9ROSI</name>
<dbReference type="AlphaFoldDB" id="A0AAE0A773"/>
<proteinExistence type="predicted"/>
<protein>
    <submittedName>
        <fullName evidence="1">Uncharacterized protein</fullName>
    </submittedName>
</protein>
<evidence type="ECO:0000313" key="2">
    <source>
        <dbReference type="Proteomes" id="UP001281410"/>
    </source>
</evidence>
<evidence type="ECO:0000313" key="1">
    <source>
        <dbReference type="EMBL" id="KAK3205382.1"/>
    </source>
</evidence>
<organism evidence="1 2">
    <name type="scientific">Dipteronia sinensis</name>
    <dbReference type="NCBI Taxonomy" id="43782"/>
    <lineage>
        <taxon>Eukaryota</taxon>
        <taxon>Viridiplantae</taxon>
        <taxon>Streptophyta</taxon>
        <taxon>Embryophyta</taxon>
        <taxon>Tracheophyta</taxon>
        <taxon>Spermatophyta</taxon>
        <taxon>Magnoliopsida</taxon>
        <taxon>eudicotyledons</taxon>
        <taxon>Gunneridae</taxon>
        <taxon>Pentapetalae</taxon>
        <taxon>rosids</taxon>
        <taxon>malvids</taxon>
        <taxon>Sapindales</taxon>
        <taxon>Sapindaceae</taxon>
        <taxon>Hippocastanoideae</taxon>
        <taxon>Acereae</taxon>
        <taxon>Dipteronia</taxon>
    </lineage>
</organism>
<accession>A0AAE0A773</accession>
<gene>
    <name evidence="1" type="ORF">Dsin_019428</name>
</gene>
<sequence length="197" mass="22480">MQTNYLTISEHKSMRFQDSNARLIKVILVKAYVIKKCVEFRYNTWLVEGNLVFINTDLFHESVDVNSDIYVGKNLDLFFVRGSSSVQKYWGDDFLYEVATVVDKVTLPGDRINFAYTLANILEQKAGVRIKRVDETSFGVEILTEKNGNISSLGVGKKLVYWSAELGLDVIEKQLEELRMWIIDGELSCVAVVCHQP</sequence>